<evidence type="ECO:0000256" key="5">
    <source>
        <dbReference type="ARBA" id="ARBA00023002"/>
    </source>
</evidence>
<keyword evidence="3" id="KW-0349">Heme</keyword>
<evidence type="ECO:0000313" key="9">
    <source>
        <dbReference type="Proteomes" id="UP000250266"/>
    </source>
</evidence>
<dbReference type="InterPro" id="IPR001128">
    <property type="entry name" value="Cyt_P450"/>
</dbReference>
<keyword evidence="9" id="KW-1185">Reference proteome</keyword>
<protein>
    <recommendedName>
        <fullName evidence="10">Cytochrome P450</fullName>
    </recommendedName>
</protein>
<evidence type="ECO:0000256" key="4">
    <source>
        <dbReference type="ARBA" id="ARBA00022723"/>
    </source>
</evidence>
<dbReference type="OrthoDB" id="10029320at2759"/>
<evidence type="ECO:0000256" key="6">
    <source>
        <dbReference type="ARBA" id="ARBA00023004"/>
    </source>
</evidence>
<evidence type="ECO:0000256" key="7">
    <source>
        <dbReference type="ARBA" id="ARBA00023033"/>
    </source>
</evidence>
<reference evidence="8 9" key="1">
    <citation type="journal article" date="2016" name="Nat. Commun.">
        <title>Ectomycorrhizal ecology is imprinted in the genome of the dominant symbiotic fungus Cenococcum geophilum.</title>
        <authorList>
            <consortium name="DOE Joint Genome Institute"/>
            <person name="Peter M."/>
            <person name="Kohler A."/>
            <person name="Ohm R.A."/>
            <person name="Kuo A."/>
            <person name="Krutzmann J."/>
            <person name="Morin E."/>
            <person name="Arend M."/>
            <person name="Barry K.W."/>
            <person name="Binder M."/>
            <person name="Choi C."/>
            <person name="Clum A."/>
            <person name="Copeland A."/>
            <person name="Grisel N."/>
            <person name="Haridas S."/>
            <person name="Kipfer T."/>
            <person name="LaButti K."/>
            <person name="Lindquist E."/>
            <person name="Lipzen A."/>
            <person name="Maire R."/>
            <person name="Meier B."/>
            <person name="Mihaltcheva S."/>
            <person name="Molinier V."/>
            <person name="Murat C."/>
            <person name="Poggeler S."/>
            <person name="Quandt C.A."/>
            <person name="Sperisen C."/>
            <person name="Tritt A."/>
            <person name="Tisserant E."/>
            <person name="Crous P.W."/>
            <person name="Henrissat B."/>
            <person name="Nehls U."/>
            <person name="Egli S."/>
            <person name="Spatafora J.W."/>
            <person name="Grigoriev I.V."/>
            <person name="Martin F.M."/>
        </authorList>
    </citation>
    <scope>NUCLEOTIDE SEQUENCE [LARGE SCALE GENOMIC DNA]</scope>
    <source>
        <strain evidence="8 9">CBS 459.81</strain>
    </source>
</reference>
<evidence type="ECO:0000256" key="1">
    <source>
        <dbReference type="ARBA" id="ARBA00001971"/>
    </source>
</evidence>
<dbReference type="InterPro" id="IPR036396">
    <property type="entry name" value="Cyt_P450_sf"/>
</dbReference>
<proteinExistence type="inferred from homology"/>
<evidence type="ECO:0000256" key="3">
    <source>
        <dbReference type="ARBA" id="ARBA00022617"/>
    </source>
</evidence>
<name>A0A8E2EJU8_9PEZI</name>
<dbReference type="Proteomes" id="UP000250266">
    <property type="component" value="Unassembled WGS sequence"/>
</dbReference>
<dbReference type="GO" id="GO:0016125">
    <property type="term" value="P:sterol metabolic process"/>
    <property type="evidence" value="ECO:0007669"/>
    <property type="project" value="TreeGrafter"/>
</dbReference>
<evidence type="ECO:0000313" key="8">
    <source>
        <dbReference type="EMBL" id="OCK84823.1"/>
    </source>
</evidence>
<sequence length="417" mass="47069">MSVPSPTGAVLISLAILLLLFGLLIWHSHLLHAKKCQKAAVKFFSDEPTVRRILSGTGLDDDNINMRPPLKSRAIPNARLIDTFGIDNAFTTSAEKHKTKFKTQTTLLLNRQKGDFGWDRLRDEARKLVQDDLNEHTVPLVPLVQTVTLRLTFAVLFNVDPQTITHEKASFIGHEINRLWLASKASGSAPKWAKQRKFHDTLLSILPNHNPLDRTQNPLNLILPAYETLWRVILRCFIEVVYLCTDTDSCIWRKELQCFFDNPTTYEPDELSALVIAKEALRLYPPTRRVYRNFLISPSPTTPRKGELIAADIEAYHRDPSIWGSEPKTFRPSRWSTVNMPNDRLLAFGAKPFLCPAYNDFGVKMIALLTAALAEGVGKDWALEGKKGVLPEPGQGPMEGGRTAYEDCILRKRKSCC</sequence>
<comment type="similarity">
    <text evidence="2">Belongs to the cytochrome P450 family.</text>
</comment>
<organism evidence="8 9">
    <name type="scientific">Lepidopterella palustris CBS 459.81</name>
    <dbReference type="NCBI Taxonomy" id="1314670"/>
    <lineage>
        <taxon>Eukaryota</taxon>
        <taxon>Fungi</taxon>
        <taxon>Dikarya</taxon>
        <taxon>Ascomycota</taxon>
        <taxon>Pezizomycotina</taxon>
        <taxon>Dothideomycetes</taxon>
        <taxon>Pleosporomycetidae</taxon>
        <taxon>Mytilinidiales</taxon>
        <taxon>Argynnaceae</taxon>
        <taxon>Lepidopterella</taxon>
    </lineage>
</organism>
<dbReference type="EMBL" id="KV744829">
    <property type="protein sequence ID" value="OCK84823.1"/>
    <property type="molecule type" value="Genomic_DNA"/>
</dbReference>
<dbReference type="Pfam" id="PF00067">
    <property type="entry name" value="p450"/>
    <property type="match status" value="1"/>
</dbReference>
<keyword evidence="7" id="KW-0503">Monooxygenase</keyword>
<evidence type="ECO:0000256" key="2">
    <source>
        <dbReference type="ARBA" id="ARBA00010617"/>
    </source>
</evidence>
<accession>A0A8E2EJU8</accession>
<dbReference type="PANTHER" id="PTHR24286:SF24">
    <property type="entry name" value="LANOSTEROL 14-ALPHA DEMETHYLASE"/>
    <property type="match status" value="1"/>
</dbReference>
<dbReference type="SUPFAM" id="SSF48264">
    <property type="entry name" value="Cytochrome P450"/>
    <property type="match status" value="1"/>
</dbReference>
<dbReference type="Gene3D" id="1.10.630.10">
    <property type="entry name" value="Cytochrome P450"/>
    <property type="match status" value="1"/>
</dbReference>
<dbReference type="PANTHER" id="PTHR24286">
    <property type="entry name" value="CYTOCHROME P450 26"/>
    <property type="match status" value="1"/>
</dbReference>
<comment type="cofactor">
    <cofactor evidence="1">
        <name>heme</name>
        <dbReference type="ChEBI" id="CHEBI:30413"/>
    </cofactor>
</comment>
<gene>
    <name evidence="8" type="ORF">K432DRAFT_413699</name>
</gene>
<dbReference type="GO" id="GO:0016705">
    <property type="term" value="F:oxidoreductase activity, acting on paired donors, with incorporation or reduction of molecular oxygen"/>
    <property type="evidence" value="ECO:0007669"/>
    <property type="project" value="InterPro"/>
</dbReference>
<keyword evidence="5" id="KW-0560">Oxidoreductase</keyword>
<dbReference type="GO" id="GO:0020037">
    <property type="term" value="F:heme binding"/>
    <property type="evidence" value="ECO:0007669"/>
    <property type="project" value="InterPro"/>
</dbReference>
<dbReference type="AlphaFoldDB" id="A0A8E2EJU8"/>
<dbReference type="GO" id="GO:0005506">
    <property type="term" value="F:iron ion binding"/>
    <property type="evidence" value="ECO:0007669"/>
    <property type="project" value="InterPro"/>
</dbReference>
<keyword evidence="6" id="KW-0408">Iron</keyword>
<dbReference type="GO" id="GO:0004497">
    <property type="term" value="F:monooxygenase activity"/>
    <property type="evidence" value="ECO:0007669"/>
    <property type="project" value="UniProtKB-KW"/>
</dbReference>
<keyword evidence="4" id="KW-0479">Metal-binding</keyword>
<evidence type="ECO:0008006" key="10">
    <source>
        <dbReference type="Google" id="ProtNLM"/>
    </source>
</evidence>